<dbReference type="SMART" id="SM00065">
    <property type="entry name" value="GAF"/>
    <property type="match status" value="2"/>
</dbReference>
<feature type="region of interest" description="Disordered" evidence="10">
    <location>
        <begin position="1088"/>
        <end position="1137"/>
    </location>
</feature>
<keyword evidence="2" id="KW-0140">cGMP</keyword>
<dbReference type="GO" id="GO:0047555">
    <property type="term" value="F:3',5'-cyclic-GMP phosphodiesterase activity"/>
    <property type="evidence" value="ECO:0007669"/>
    <property type="project" value="UniProtKB-ARBA"/>
</dbReference>
<feature type="binding site" evidence="8">
    <location>
        <position position="781"/>
    </location>
    <ligand>
        <name>Zn(2+)</name>
        <dbReference type="ChEBI" id="CHEBI:29105"/>
        <label>1</label>
    </ligand>
</feature>
<dbReference type="GO" id="GO:0046872">
    <property type="term" value="F:metal ion binding"/>
    <property type="evidence" value="ECO:0007669"/>
    <property type="project" value="UniProtKB-KW"/>
</dbReference>
<dbReference type="EC" id="3.1.4.-" evidence="9"/>
<dbReference type="Gene3D" id="3.30.450.40">
    <property type="match status" value="2"/>
</dbReference>
<feature type="compositionally biased region" description="Low complexity" evidence="10">
    <location>
        <begin position="1106"/>
        <end position="1122"/>
    </location>
</feature>
<keyword evidence="5 9" id="KW-0378">Hydrolase</keyword>
<feature type="compositionally biased region" description="Low complexity" evidence="10">
    <location>
        <begin position="122"/>
        <end position="157"/>
    </location>
</feature>
<feature type="binding site" evidence="8">
    <location>
        <position position="891"/>
    </location>
    <ligand>
        <name>Zn(2+)</name>
        <dbReference type="ChEBI" id="CHEBI:29105"/>
        <label>1</label>
    </ligand>
</feature>
<dbReference type="PRINTS" id="PR00387">
    <property type="entry name" value="PDIESTERASE1"/>
</dbReference>
<dbReference type="InterPro" id="IPR002073">
    <property type="entry name" value="PDEase_catalytic_dom"/>
</dbReference>
<evidence type="ECO:0000256" key="5">
    <source>
        <dbReference type="ARBA" id="ARBA00022801"/>
    </source>
</evidence>
<keyword evidence="4" id="KW-0677">Repeat</keyword>
<dbReference type="FunFam" id="1.10.1300.10:FF:000003">
    <property type="entry name" value="Phosphodiesterase"/>
    <property type="match status" value="1"/>
</dbReference>
<dbReference type="InterPro" id="IPR036971">
    <property type="entry name" value="PDEase_catalytic_dom_sf"/>
</dbReference>
<dbReference type="SUPFAM" id="SSF55781">
    <property type="entry name" value="GAF domain-like"/>
    <property type="match status" value="2"/>
</dbReference>
<evidence type="ECO:0000313" key="12">
    <source>
        <dbReference type="Proteomes" id="UP000515160"/>
    </source>
</evidence>
<feature type="domain" description="PDEase" evidence="11">
    <location>
        <begin position="664"/>
        <end position="987"/>
    </location>
</feature>
<evidence type="ECO:0000256" key="2">
    <source>
        <dbReference type="ARBA" id="ARBA00022535"/>
    </source>
</evidence>
<dbReference type="InterPro" id="IPR029016">
    <property type="entry name" value="GAF-like_dom_sf"/>
</dbReference>
<evidence type="ECO:0000256" key="7">
    <source>
        <dbReference type="PIRSR" id="PIRSR623088-2"/>
    </source>
</evidence>
<feature type="region of interest" description="Disordered" evidence="10">
    <location>
        <begin position="92"/>
        <end position="159"/>
    </location>
</feature>
<dbReference type="InterPro" id="IPR023088">
    <property type="entry name" value="PDEase"/>
</dbReference>
<dbReference type="Proteomes" id="UP000515160">
    <property type="component" value="Chromosome 2R"/>
</dbReference>
<evidence type="ECO:0000256" key="3">
    <source>
        <dbReference type="ARBA" id="ARBA00022723"/>
    </source>
</evidence>
<proteinExistence type="inferred from homology"/>
<feature type="binding site" evidence="7">
    <location>
        <begin position="740"/>
        <end position="744"/>
    </location>
    <ligand>
        <name>AMP</name>
        <dbReference type="ChEBI" id="CHEBI:456215"/>
    </ligand>
</feature>
<dbReference type="Gene3D" id="1.10.1300.10">
    <property type="entry name" value="3'5'-cyclic nucleotide phosphodiesterase, catalytic domain"/>
    <property type="match status" value="1"/>
</dbReference>
<dbReference type="PROSITE" id="PS51845">
    <property type="entry name" value="PDEASE_I_2"/>
    <property type="match status" value="1"/>
</dbReference>
<feature type="binding site" evidence="7">
    <location>
        <position position="891"/>
    </location>
    <ligand>
        <name>AMP</name>
        <dbReference type="ChEBI" id="CHEBI:456215"/>
    </ligand>
</feature>
<dbReference type="PROSITE" id="PS00126">
    <property type="entry name" value="PDEASE_I_1"/>
    <property type="match status" value="1"/>
</dbReference>
<dbReference type="Pfam" id="PF00233">
    <property type="entry name" value="PDEase_I"/>
    <property type="match status" value="1"/>
</dbReference>
<dbReference type="Pfam" id="PF01590">
    <property type="entry name" value="GAF"/>
    <property type="match status" value="2"/>
</dbReference>
<feature type="compositionally biased region" description="Polar residues" evidence="10">
    <location>
        <begin position="97"/>
        <end position="121"/>
    </location>
</feature>
<dbReference type="PANTHER" id="PTHR11347">
    <property type="entry name" value="CYCLIC NUCLEOTIDE PHOSPHODIESTERASE"/>
    <property type="match status" value="1"/>
</dbReference>
<reference evidence="13" key="1">
    <citation type="submission" date="2025-08" db="UniProtKB">
        <authorList>
            <consortium name="RefSeq"/>
        </authorList>
    </citation>
    <scope>IDENTIFICATION</scope>
    <source>
        <strain evidence="13">15112-1751.03</strain>
        <tissue evidence="13">Whole Adult</tissue>
    </source>
</reference>
<feature type="active site" description="Proton donor" evidence="6">
    <location>
        <position position="740"/>
    </location>
</feature>
<dbReference type="GeneID" id="117574012"/>
<feature type="binding site" evidence="8">
    <location>
        <position position="781"/>
    </location>
    <ligand>
        <name>Zn(2+)</name>
        <dbReference type="ChEBI" id="CHEBI:29105"/>
        <label>2</label>
    </ligand>
</feature>
<feature type="region of interest" description="Disordered" evidence="10">
    <location>
        <begin position="1028"/>
        <end position="1051"/>
    </location>
</feature>
<organism evidence="12 13">
    <name type="scientific">Drosophila albomicans</name>
    <name type="common">Fruit fly</name>
    <dbReference type="NCBI Taxonomy" id="7291"/>
    <lineage>
        <taxon>Eukaryota</taxon>
        <taxon>Metazoa</taxon>
        <taxon>Ecdysozoa</taxon>
        <taxon>Arthropoda</taxon>
        <taxon>Hexapoda</taxon>
        <taxon>Insecta</taxon>
        <taxon>Pterygota</taxon>
        <taxon>Neoptera</taxon>
        <taxon>Endopterygota</taxon>
        <taxon>Diptera</taxon>
        <taxon>Brachycera</taxon>
        <taxon>Muscomorpha</taxon>
        <taxon>Ephydroidea</taxon>
        <taxon>Drosophilidae</taxon>
        <taxon>Drosophila</taxon>
    </lineage>
</organism>
<evidence type="ECO:0000256" key="1">
    <source>
        <dbReference type="ARBA" id="ARBA00007648"/>
    </source>
</evidence>
<dbReference type="GO" id="GO:0046068">
    <property type="term" value="P:cGMP metabolic process"/>
    <property type="evidence" value="ECO:0007669"/>
    <property type="project" value="UniProtKB-ARBA"/>
</dbReference>
<feature type="compositionally biased region" description="Basic and acidic residues" evidence="10">
    <location>
        <begin position="1088"/>
        <end position="1097"/>
    </location>
</feature>
<comment type="cofactor">
    <cofactor evidence="9">
        <name>a divalent metal cation</name>
        <dbReference type="ChEBI" id="CHEBI:60240"/>
    </cofactor>
    <text evidence="9">Binds 2 divalent metal cations per subunit. Site 1 may preferentially bind zinc ions, while site 2 has a preference for magnesium and/or manganese ions.</text>
</comment>
<keyword evidence="3 8" id="KW-0479">Metal-binding</keyword>
<evidence type="ECO:0000256" key="6">
    <source>
        <dbReference type="PIRSR" id="PIRSR623088-1"/>
    </source>
</evidence>
<dbReference type="InterPro" id="IPR023174">
    <property type="entry name" value="PDEase_CS"/>
</dbReference>
<comment type="similarity">
    <text evidence="1 9">Belongs to the cyclic nucleotide phosphodiesterase family.</text>
</comment>
<feature type="compositionally biased region" description="Basic and acidic residues" evidence="10">
    <location>
        <begin position="1033"/>
        <end position="1044"/>
    </location>
</feature>
<gene>
    <name evidence="13" type="primary">LOC117574012</name>
</gene>
<dbReference type="AlphaFoldDB" id="A0A6P8ZAW8"/>
<dbReference type="InterPro" id="IPR003607">
    <property type="entry name" value="HD/PDEase_dom"/>
</dbReference>
<evidence type="ECO:0000256" key="10">
    <source>
        <dbReference type="SAM" id="MobiDB-lite"/>
    </source>
</evidence>
<dbReference type="FunFam" id="3.30.450.40:FF:000031">
    <property type="entry name" value="Phosphodiesterase"/>
    <property type="match status" value="1"/>
</dbReference>
<dbReference type="RefSeq" id="XP_034113487.1">
    <property type="nucleotide sequence ID" value="XM_034257596.2"/>
</dbReference>
<protein>
    <recommendedName>
        <fullName evidence="9">Phosphodiesterase</fullName>
        <ecNumber evidence="9">3.1.4.-</ecNumber>
    </recommendedName>
</protein>
<evidence type="ECO:0000259" key="11">
    <source>
        <dbReference type="PROSITE" id="PS51845"/>
    </source>
</evidence>
<dbReference type="GO" id="GO:0007165">
    <property type="term" value="P:signal transduction"/>
    <property type="evidence" value="ECO:0007669"/>
    <property type="project" value="InterPro"/>
</dbReference>
<feature type="binding site" evidence="8">
    <location>
        <position position="780"/>
    </location>
    <ligand>
        <name>Zn(2+)</name>
        <dbReference type="ChEBI" id="CHEBI:29105"/>
        <label>1</label>
    </ligand>
</feature>
<dbReference type="SUPFAM" id="SSF109604">
    <property type="entry name" value="HD-domain/PDEase-like"/>
    <property type="match status" value="1"/>
</dbReference>
<evidence type="ECO:0000256" key="8">
    <source>
        <dbReference type="PIRSR" id="PIRSR623088-3"/>
    </source>
</evidence>
<feature type="compositionally biased region" description="Basic residues" evidence="10">
    <location>
        <begin position="1127"/>
        <end position="1137"/>
    </location>
</feature>
<dbReference type="InterPro" id="IPR003018">
    <property type="entry name" value="GAF"/>
</dbReference>
<feature type="binding site" evidence="8">
    <location>
        <position position="744"/>
    </location>
    <ligand>
        <name>Zn(2+)</name>
        <dbReference type="ChEBI" id="CHEBI:29105"/>
        <label>1</label>
    </ligand>
</feature>
<evidence type="ECO:0000256" key="9">
    <source>
        <dbReference type="RuleBase" id="RU363067"/>
    </source>
</evidence>
<feature type="binding site" evidence="7">
    <location>
        <position position="781"/>
    </location>
    <ligand>
        <name>AMP</name>
        <dbReference type="ChEBI" id="CHEBI:456215"/>
    </ligand>
</feature>
<accession>A0A6P8ZAW8</accession>
<dbReference type="OrthoDB" id="74705at2759"/>
<evidence type="ECO:0000256" key="4">
    <source>
        <dbReference type="ARBA" id="ARBA00022737"/>
    </source>
</evidence>
<dbReference type="SMART" id="SM00471">
    <property type="entry name" value="HDc"/>
    <property type="match status" value="1"/>
</dbReference>
<dbReference type="CDD" id="cd00077">
    <property type="entry name" value="HDc"/>
    <property type="match status" value="1"/>
</dbReference>
<keyword evidence="12" id="KW-1185">Reference proteome</keyword>
<evidence type="ECO:0000313" key="13">
    <source>
        <dbReference type="RefSeq" id="XP_034113487.1"/>
    </source>
</evidence>
<sequence>MTDVSQPAAGAGAGATCERTRSPPEAPGESAKPLTNGAKKAPLPTADVIQTATAMATTATAATGTTTPIATTTATATCNVPAIATTSNQAKLERHLQSSNNNQHAAAETPTSTQTLSTPKVSTDNNSSPTATAAANVSVSSPSSSTPAKCSKSSAATQQDVDEVARLFEEKPEAFEKWLTERAPPEALSRLHEFIESHKSHNKRPSVTSDLFQQWMASPIVQQKSPRRLSNSSVQALPESRRHLMDLDEGELFMELIRDVANELDIDVLCHKILVNVGLLTHADRGSLFLAKGTSNNKYLVAKLFDVTQKTALKDAVTRARAEEIIIPFGIGIAGMVAQTKEMINIKEAYQDARFNCEIDLKTGYKTNAILCMPICNYEGDIIGVAQIINKTNGCMEFDEHDVEIFRRYLTFCGIGIQNAQLFEMSVQEYRRNQILLNLARSIFEEQNNLECLVTKIMTEARELLKCERCSVFLVDLDCCEESHLEKIIEKPHQQEQRTTRAIKGGDSFEEKLKMRNRFTVLFELGGEYQAANVSRPSINELSTSTLAQIAQFVATTGQTVNICDVHEWVREHNQIRVESEIDSTHAILCMPIVNAQKTVIGVAQLINKANGLPFTESDASIFEAFAIFCGLGIHNTQMYENACKLMAKQKVALECLSYHATASQDQTEKLTQDAIAEAESYNLYSFTFTDFDLVDDDTCRAVLRMFMQCNLVSQFHIPYDVLCRWVLSVRKNYRPVKYHNWRHALNVAQTMFAMLKTGKMERFMTDLEILGLLVACLCHDLDHRGTNNAFQTKTESPLAILYTTSTMEHHHFDQCVMILNSEGNNIFQALSPEDYRSVMKTVESAILSTDLAMYFKKRNAFLELVENGEFDWQGEEKKDLLCGMMMTACDVSAIAKPWEVQHRVAKLVADEFFDQGDLEKLQLNTQPVAMMDRERKDELPKMQVGFIDVICLPLYRVLCDTFPWITPLYEGTLENRRNWQDLAEKVEMGLTWIDHDTIDKPVEEFAGCADEEIKDIEFTVTTLNCNQQSQHGGDDSHTPEHQRSGSRLSIKKTGALGKVVRSKLSKTLYNSMDGSKPKTSLKLLESHVSEDMDDKSPTSPSQPNAGSVGRMSASSSTSSAGTVDKTKKRSKLCALL</sequence>
<feature type="region of interest" description="Disordered" evidence="10">
    <location>
        <begin position="1"/>
        <end position="44"/>
    </location>
</feature>
<name>A0A6P8ZAW8_DROAB</name>
<feature type="binding site" evidence="7">
    <location>
        <position position="944"/>
    </location>
    <ligand>
        <name>AMP</name>
        <dbReference type="ChEBI" id="CHEBI:456215"/>
    </ligand>
</feature>